<feature type="region of interest" description="Disordered" evidence="1">
    <location>
        <begin position="831"/>
        <end position="862"/>
    </location>
</feature>
<feature type="region of interest" description="Disordered" evidence="1">
    <location>
        <begin position="576"/>
        <end position="653"/>
    </location>
</feature>
<comment type="caution">
    <text evidence="2">The sequence shown here is derived from an EMBL/GenBank/DDBJ whole genome shotgun (WGS) entry which is preliminary data.</text>
</comment>
<feature type="compositionally biased region" description="Low complexity" evidence="1">
    <location>
        <begin position="748"/>
        <end position="760"/>
    </location>
</feature>
<evidence type="ECO:0000313" key="3">
    <source>
        <dbReference type="Proteomes" id="UP000447873"/>
    </source>
</evidence>
<feature type="compositionally biased region" description="Polar residues" evidence="1">
    <location>
        <begin position="838"/>
        <end position="862"/>
    </location>
</feature>
<sequence>MSGHRPQPRPSTTYNPFDNLSQHGKRERDTYPPTPPSRTRQPERRTMTYREQHLSHHLPVVRNHFAYRPALGGKAAEVLGVDDVKEFEHNFGEGLEKKKRTKMWGSSKFRVTKKYAKRTKVKRTVPIARVPTLPRAEPANAVPEGPSMSRWSVDEEKIKKFWTLRKETNVKEMDGQLPLQSSPRPLQLFLGKTITNHLPVVHSSRTLSLANSLSRGTKAITPFYTMVSFLQDSILQTPFLRRNHHERVVLTPDDMPTSLSPDSAVAFSPWHQHYPSLKPRPSSTLSFQPIPLDLQLPWKPVSIQTTGLTLPSGYSPDSTQTSITVSTPRQPSPFSILSAQSASPVSTALTTPASTQAWAPVKTGLFYSNFPDPCGFSGLNKGLFGRDSTTAPQLPPLDTDSTPLKSRQAESSTIPTTKKKTPKIENIPHFARLSSQSPDPAPSRVKKGLGKKAGPHDALRVKKVEIAKKKKADRKSRILPALRSLAKIGLSGVQDGDFDDALPNRHVLTKTPSPTRSKFPSFSTPANFFHVSRSGLSINESLRTAPESPLLSHTPHTLPALSEADGRIAKPKMVARDERVLYKTPTAPPASDSDFSNEDSGKPEVFKSRSKIPRSPGDGSNMTPDRHGRRCLSDTPGEESSEKNFSTPSRLPVAQKLYGKKAVDDAQAMMATPQHRSMIPIAVSATKASPSHPADIHSPESTHSPAMKQFDSMDDHISYLDSLQSNEEISEHFSSTLTSPESTDDHLSPSQQPTTPTIPTRTPPFPPRFAQTQKHAAPRPQGISKQDKLKPQQYPHTLLPPHTATATSTFPKPHTGKNEFIDDGEITIHIPHIPSPTLTRTKNDTSLSTPESQRFQNGLDVSTQPLPGVYTSLWQMRQVADCRTRVGEDGGDRARFEGGGDGELEGGHVTVEMEMEIEMQKEKEKSPLVKKVSKILSRVLGRGGKV</sequence>
<name>A0A8H3U3R6_VENIN</name>
<dbReference type="AlphaFoldDB" id="A0A8H3U3R6"/>
<feature type="compositionally biased region" description="Polar residues" evidence="1">
    <location>
        <begin position="10"/>
        <end position="22"/>
    </location>
</feature>
<feature type="compositionally biased region" description="Polar residues" evidence="1">
    <location>
        <begin position="728"/>
        <end position="741"/>
    </location>
</feature>
<feature type="region of interest" description="Disordered" evidence="1">
    <location>
        <begin position="309"/>
        <end position="331"/>
    </location>
</feature>
<feature type="region of interest" description="Disordered" evidence="1">
    <location>
        <begin position="387"/>
        <end position="455"/>
    </location>
</feature>
<protein>
    <submittedName>
        <fullName evidence="2">Uncharacterized protein</fullName>
    </submittedName>
</protein>
<feature type="region of interest" description="Disordered" evidence="1">
    <location>
        <begin position="728"/>
        <end position="787"/>
    </location>
</feature>
<evidence type="ECO:0000256" key="1">
    <source>
        <dbReference type="SAM" id="MobiDB-lite"/>
    </source>
</evidence>
<feature type="region of interest" description="Disordered" evidence="1">
    <location>
        <begin position="687"/>
        <end position="708"/>
    </location>
</feature>
<evidence type="ECO:0000313" key="2">
    <source>
        <dbReference type="EMBL" id="KAE9962864.1"/>
    </source>
</evidence>
<feature type="compositionally biased region" description="Polar residues" evidence="1">
    <location>
        <begin position="399"/>
        <end position="412"/>
    </location>
</feature>
<proteinExistence type="predicted"/>
<gene>
    <name evidence="2" type="ORF">EG328_011972</name>
</gene>
<dbReference type="Proteomes" id="UP000447873">
    <property type="component" value="Unassembled WGS sequence"/>
</dbReference>
<reference evidence="2 3" key="1">
    <citation type="submission" date="2018-12" db="EMBL/GenBank/DDBJ databases">
        <title>Venturia inaequalis Genome Resource.</title>
        <authorList>
            <person name="Lichtner F.J."/>
        </authorList>
    </citation>
    <scope>NUCLEOTIDE SEQUENCE [LARGE SCALE GENOMIC DNA]</scope>
    <source>
        <strain evidence="2 3">120213</strain>
    </source>
</reference>
<dbReference type="EMBL" id="WNWS01000964">
    <property type="protein sequence ID" value="KAE9962864.1"/>
    <property type="molecule type" value="Genomic_DNA"/>
</dbReference>
<feature type="compositionally biased region" description="Polar residues" evidence="1">
    <location>
        <begin position="315"/>
        <end position="331"/>
    </location>
</feature>
<organism evidence="2 3">
    <name type="scientific">Venturia inaequalis</name>
    <name type="common">Apple scab fungus</name>
    <dbReference type="NCBI Taxonomy" id="5025"/>
    <lineage>
        <taxon>Eukaryota</taxon>
        <taxon>Fungi</taxon>
        <taxon>Dikarya</taxon>
        <taxon>Ascomycota</taxon>
        <taxon>Pezizomycotina</taxon>
        <taxon>Dothideomycetes</taxon>
        <taxon>Pleosporomycetidae</taxon>
        <taxon>Venturiales</taxon>
        <taxon>Venturiaceae</taxon>
        <taxon>Venturia</taxon>
    </lineage>
</organism>
<accession>A0A8H3U3R6</accession>
<feature type="region of interest" description="Disordered" evidence="1">
    <location>
        <begin position="1"/>
        <end position="45"/>
    </location>
</feature>